<evidence type="ECO:0000313" key="3">
    <source>
        <dbReference type="Proteomes" id="UP000050417"/>
    </source>
</evidence>
<dbReference type="EMBL" id="LGCL01000018">
    <property type="protein sequence ID" value="KPL78416.1"/>
    <property type="molecule type" value="Genomic_DNA"/>
</dbReference>
<dbReference type="InterPro" id="IPR025332">
    <property type="entry name" value="DUF4238"/>
</dbReference>
<evidence type="ECO:0000256" key="1">
    <source>
        <dbReference type="SAM" id="Coils"/>
    </source>
</evidence>
<proteinExistence type="predicted"/>
<protein>
    <recommendedName>
        <fullName evidence="4">DUF4238 domain-containing protein</fullName>
    </recommendedName>
</protein>
<dbReference type="RefSeq" id="WP_075062215.1">
    <property type="nucleotide sequence ID" value="NZ_LGCL01000018.1"/>
</dbReference>
<accession>A0A0P6XFI5</accession>
<organism evidence="2 3">
    <name type="scientific">Ornatilinea apprima</name>
    <dbReference type="NCBI Taxonomy" id="1134406"/>
    <lineage>
        <taxon>Bacteria</taxon>
        <taxon>Bacillati</taxon>
        <taxon>Chloroflexota</taxon>
        <taxon>Anaerolineae</taxon>
        <taxon>Anaerolineales</taxon>
        <taxon>Anaerolineaceae</taxon>
        <taxon>Ornatilinea</taxon>
    </lineage>
</organism>
<feature type="coiled-coil region" evidence="1">
    <location>
        <begin position="132"/>
        <end position="159"/>
    </location>
</feature>
<dbReference type="OrthoDB" id="581042at2"/>
<name>A0A0P6XFI5_9CHLR</name>
<dbReference type="Pfam" id="PF14022">
    <property type="entry name" value="DUF4238"/>
    <property type="match status" value="1"/>
</dbReference>
<evidence type="ECO:0008006" key="4">
    <source>
        <dbReference type="Google" id="ProtNLM"/>
    </source>
</evidence>
<reference evidence="2 3" key="1">
    <citation type="submission" date="2015-07" db="EMBL/GenBank/DDBJ databases">
        <title>Genome sequence of Ornatilinea apprima DSM 23815.</title>
        <authorList>
            <person name="Hemp J."/>
            <person name="Ward L.M."/>
            <person name="Pace L.A."/>
            <person name="Fischer W.W."/>
        </authorList>
    </citation>
    <scope>NUCLEOTIDE SEQUENCE [LARGE SCALE GENOMIC DNA]</scope>
    <source>
        <strain evidence="2 3">P3M-1</strain>
    </source>
</reference>
<keyword evidence="3" id="KW-1185">Reference proteome</keyword>
<dbReference type="AlphaFoldDB" id="A0A0P6XFI5"/>
<gene>
    <name evidence="2" type="ORF">ADN00_06730</name>
</gene>
<keyword evidence="1" id="KW-0175">Coiled coil</keyword>
<evidence type="ECO:0000313" key="2">
    <source>
        <dbReference type="EMBL" id="KPL78416.1"/>
    </source>
</evidence>
<dbReference type="Proteomes" id="UP000050417">
    <property type="component" value="Unassembled WGS sequence"/>
</dbReference>
<comment type="caution">
    <text evidence="2">The sequence shown here is derived from an EMBL/GenBank/DDBJ whole genome shotgun (WGS) entry which is preliminary data.</text>
</comment>
<sequence length="345" mass="40973">MQQITHNNHFVPQLYLKQWSDDGIHIWSYRILVSHEKVQEWRLLPISGVAYQRDLYTTSVNGNEVDEFEKWLEREFENPVQESINKVLRDEGLATSDWERLATYLGAQDVRTPLSYVEMTERWRKTLPHLMQDTLEKSIKKLEQARNDGEKTRLRSENNEFFNNAFDIQIHRASEIDEKQGYIEVKVVAGRALWLESQKMLLTKTVEALKKHKWSIVYPTQGYQWFTCDHPVVKLNYYGNGNYDLMGGWGNKGTNIIMPLSPRHLLFTQIGDEFPERFTLTPKQTKLFQRFIAERSMRWIFADKPLGIVRKLRPRHIDPEAYSQEIEQWKKWHEEQSKAENNKSD</sequence>